<dbReference type="OrthoDB" id="9805202at2"/>
<dbReference type="EMBL" id="LAPZ01000003">
    <property type="protein sequence ID" value="OSY88197.1"/>
    <property type="molecule type" value="Genomic_DNA"/>
</dbReference>
<evidence type="ECO:0000313" key="10">
    <source>
        <dbReference type="EMBL" id="OSY88197.1"/>
    </source>
</evidence>
<evidence type="ECO:0000256" key="4">
    <source>
        <dbReference type="ARBA" id="ARBA00022729"/>
    </source>
</evidence>
<dbReference type="InterPro" id="IPR009056">
    <property type="entry name" value="Cyt_c-like_dom"/>
</dbReference>
<reference evidence="10 11" key="1">
    <citation type="submission" date="2015-03" db="EMBL/GenBank/DDBJ databases">
        <title>Genome sequence of Tenacibaculum sp. S2-2, isolated from intestinal microbiota of sea cucumber, Apostichopus japonicas.</title>
        <authorList>
            <person name="Shao Z."/>
            <person name="Wang L."/>
            <person name="Li X."/>
        </authorList>
    </citation>
    <scope>NUCLEOTIDE SEQUENCE [LARGE SCALE GENOMIC DNA]</scope>
    <source>
        <strain evidence="10 11">S2-2</strain>
    </source>
</reference>
<dbReference type="Pfam" id="PF03150">
    <property type="entry name" value="CCP_MauG"/>
    <property type="match status" value="1"/>
</dbReference>
<dbReference type="PANTHER" id="PTHR30600:SF10">
    <property type="entry name" value="BLL6722 PROTEIN"/>
    <property type="match status" value="1"/>
</dbReference>
<keyword evidence="2 7" id="KW-0349">Heme</keyword>
<evidence type="ECO:0000256" key="2">
    <source>
        <dbReference type="ARBA" id="ARBA00022617"/>
    </source>
</evidence>
<keyword evidence="3 7" id="KW-0479">Metal-binding</keyword>
<dbReference type="SUPFAM" id="SSF46626">
    <property type="entry name" value="Cytochrome c"/>
    <property type="match status" value="2"/>
</dbReference>
<feature type="domain" description="Cytochrome c" evidence="9">
    <location>
        <begin position="307"/>
        <end position="432"/>
    </location>
</feature>
<dbReference type="Proteomes" id="UP000194221">
    <property type="component" value="Unassembled WGS sequence"/>
</dbReference>
<protein>
    <submittedName>
        <fullName evidence="10">Methylamine utilization protein</fullName>
    </submittedName>
</protein>
<comment type="caution">
    <text evidence="10">The sequence shown here is derived from an EMBL/GenBank/DDBJ whole genome shotgun (WGS) entry which is preliminary data.</text>
</comment>
<dbReference type="GO" id="GO:0046872">
    <property type="term" value="F:metal ion binding"/>
    <property type="evidence" value="ECO:0007669"/>
    <property type="project" value="UniProtKB-KW"/>
</dbReference>
<comment type="subcellular location">
    <subcellularLocation>
        <location evidence="1">Cell envelope</location>
    </subcellularLocation>
</comment>
<evidence type="ECO:0000256" key="6">
    <source>
        <dbReference type="ARBA" id="ARBA00023004"/>
    </source>
</evidence>
<dbReference type="InterPro" id="IPR004852">
    <property type="entry name" value="Di-haem_cyt_c_peroxidsae"/>
</dbReference>
<evidence type="ECO:0000256" key="7">
    <source>
        <dbReference type="PROSITE-ProRule" id="PRU00433"/>
    </source>
</evidence>
<dbReference type="PANTHER" id="PTHR30600">
    <property type="entry name" value="CYTOCHROME C PEROXIDASE-RELATED"/>
    <property type="match status" value="1"/>
</dbReference>
<dbReference type="Gene3D" id="1.10.760.10">
    <property type="entry name" value="Cytochrome c-like domain"/>
    <property type="match status" value="2"/>
</dbReference>
<feature type="chain" id="PRO_5011000598" evidence="8">
    <location>
        <begin position="20"/>
        <end position="594"/>
    </location>
</feature>
<dbReference type="STRING" id="1635173.WH52_05275"/>
<dbReference type="InterPro" id="IPR036909">
    <property type="entry name" value="Cyt_c-like_dom_sf"/>
</dbReference>
<keyword evidence="4 8" id="KW-0732">Signal</keyword>
<keyword evidence="5" id="KW-0560">Oxidoreductase</keyword>
<keyword evidence="6 7" id="KW-0408">Iron</keyword>
<dbReference type="PROSITE" id="PS51257">
    <property type="entry name" value="PROKAR_LIPOPROTEIN"/>
    <property type="match status" value="1"/>
</dbReference>
<evidence type="ECO:0000313" key="11">
    <source>
        <dbReference type="Proteomes" id="UP000194221"/>
    </source>
</evidence>
<sequence length="594" mass="68661">MKKQTSFFKKAHVIMCLFAIVLCSCKNTSSSHYLPKTKDYVVALENDYKQGLEATINYLDSLKDSSNQRIFWYKKARKQFKKIEPVLAFTDSDNYKSLNAPNLLKIEEEDATDIKINKPFGFQVIEEMLLDDEVSKLDFNETVSATQKRLELILQNSKLYLKDYHVLWLIRDQIARTALTGITGFDSPVFEQSIEEAQIVYKSLIKLIKNYREKFNNIELYKEWLKELDSSVNDLQGNFNDFNRYEFIKKHAHPQLKLLQKTIKDWQVQFPLELAFKNNMTSLFSKETFNINYFSDYKMKKDSLFKEKISLGKQLFNDKRLSKNETMSCATCHIKELAFTDGKTTFDKQTRNTPTLSYVALQKSFFHDGRAGSLEGQIVGVVENKNEFHSDLKNLTEKIKKDSIYSQLIKSLYGKVNDMVIRNSIADYMRTLGEFNSKFDKNINGQEKTLSKAEIKGFNLFMGKAKCATCHFPPVFNGTVPPAFKDSELESIGVPNLQEDNLDEDLGRYHVFNTNERMYFFKTPTIRNIAKTAPYMHNGVYKSLNQVMDFYNKGGGEGLGFKVPNQTLPADKLELSKEEIQSLIAFMESLTDED</sequence>
<evidence type="ECO:0000259" key="9">
    <source>
        <dbReference type="PROSITE" id="PS51007"/>
    </source>
</evidence>
<dbReference type="GO" id="GO:0004130">
    <property type="term" value="F:cytochrome-c peroxidase activity"/>
    <property type="evidence" value="ECO:0007669"/>
    <property type="project" value="TreeGrafter"/>
</dbReference>
<dbReference type="GO" id="GO:0020037">
    <property type="term" value="F:heme binding"/>
    <property type="evidence" value="ECO:0007669"/>
    <property type="project" value="InterPro"/>
</dbReference>
<evidence type="ECO:0000256" key="1">
    <source>
        <dbReference type="ARBA" id="ARBA00004196"/>
    </source>
</evidence>
<dbReference type="PROSITE" id="PS51007">
    <property type="entry name" value="CYTC"/>
    <property type="match status" value="2"/>
</dbReference>
<accession>A0A1Y2PEH8</accession>
<organism evidence="10 11">
    <name type="scientific">Tenacibaculum holothuriorum</name>
    <dbReference type="NCBI Taxonomy" id="1635173"/>
    <lineage>
        <taxon>Bacteria</taxon>
        <taxon>Pseudomonadati</taxon>
        <taxon>Bacteroidota</taxon>
        <taxon>Flavobacteriia</taxon>
        <taxon>Flavobacteriales</taxon>
        <taxon>Flavobacteriaceae</taxon>
        <taxon>Tenacibaculum</taxon>
    </lineage>
</organism>
<proteinExistence type="predicted"/>
<dbReference type="InParanoid" id="A0A1Y2PEH8"/>
<gene>
    <name evidence="10" type="ORF">WH52_05275</name>
</gene>
<dbReference type="RefSeq" id="WP_086029909.1">
    <property type="nucleotide sequence ID" value="NZ_LAPZ01000003.1"/>
</dbReference>
<dbReference type="GO" id="GO:0030313">
    <property type="term" value="C:cell envelope"/>
    <property type="evidence" value="ECO:0007669"/>
    <property type="project" value="UniProtKB-SubCell"/>
</dbReference>
<name>A0A1Y2PEH8_9FLAO</name>
<feature type="signal peptide" evidence="8">
    <location>
        <begin position="1"/>
        <end position="19"/>
    </location>
</feature>
<evidence type="ECO:0000256" key="5">
    <source>
        <dbReference type="ARBA" id="ARBA00023002"/>
    </source>
</evidence>
<dbReference type="AlphaFoldDB" id="A0A1Y2PEH8"/>
<evidence type="ECO:0000256" key="3">
    <source>
        <dbReference type="ARBA" id="ARBA00022723"/>
    </source>
</evidence>
<keyword evidence="11" id="KW-1185">Reference proteome</keyword>
<dbReference type="GO" id="GO:0009055">
    <property type="term" value="F:electron transfer activity"/>
    <property type="evidence" value="ECO:0007669"/>
    <property type="project" value="InterPro"/>
</dbReference>
<evidence type="ECO:0000256" key="8">
    <source>
        <dbReference type="SAM" id="SignalP"/>
    </source>
</evidence>
<dbReference type="InterPro" id="IPR051395">
    <property type="entry name" value="Cytochrome_c_Peroxidase/MauG"/>
</dbReference>
<feature type="domain" description="Cytochrome c" evidence="9">
    <location>
        <begin position="452"/>
        <end position="591"/>
    </location>
</feature>